<dbReference type="EMBL" id="LR593886">
    <property type="protein sequence ID" value="VTS01041.1"/>
    <property type="molecule type" value="Genomic_DNA"/>
</dbReference>
<dbReference type="Pfam" id="PF00872">
    <property type="entry name" value="Transposase_mut"/>
    <property type="match status" value="1"/>
</dbReference>
<keyword evidence="4 6" id="KW-0238">DNA-binding</keyword>
<proteinExistence type="inferred from homology"/>
<evidence type="ECO:0000256" key="4">
    <source>
        <dbReference type="ARBA" id="ARBA00023125"/>
    </source>
</evidence>
<evidence type="ECO:0000256" key="1">
    <source>
        <dbReference type="ARBA" id="ARBA00002190"/>
    </source>
</evidence>
<dbReference type="Proteomes" id="UP000464178">
    <property type="component" value="Chromosome"/>
</dbReference>
<dbReference type="RefSeq" id="WP_162672338.1">
    <property type="nucleotide sequence ID" value="NZ_LR593886.1"/>
</dbReference>
<sequence length="300" mass="33664">MDAILKSQAEHLAREMGTRVTTLDDLNGLMRAMMTTARERMLNTEMDVHLGRRTETTVTDNPTPDAPTTNATERVSAAPKSRRNGHSQKTVSGDLGDLQLRTPRDRNGTFEPQLVATGPRRLDGFDEKILALYAKGLTTRDIQDIVKDLYGVEVSPARVSEITTDLDAEVTAWRTRRLDGVWPIVYLDGIVVHVRGENGRVSPHTMYVAIGVNLQGRKELLVLAGRLGIGLMWLPTQCPELNPVDHLWRELKRLVAANRQFRTIDEEPRYAERWFLGLTAREALRKAGMLAEGCWLSALM</sequence>
<dbReference type="InterPro" id="IPR036397">
    <property type="entry name" value="RNaseH_sf"/>
</dbReference>
<name>A0A6P2DKN6_9BACT</name>
<protein>
    <recommendedName>
        <fullName evidence="6">Mutator family transposase</fullName>
    </recommendedName>
</protein>
<evidence type="ECO:0000313" key="8">
    <source>
        <dbReference type="EMBL" id="VTS01041.1"/>
    </source>
</evidence>
<reference evidence="8 9" key="1">
    <citation type="submission" date="2019-05" db="EMBL/GenBank/DDBJ databases">
        <authorList>
            <consortium name="Science for Life Laboratories"/>
        </authorList>
    </citation>
    <scope>NUCLEOTIDE SEQUENCE [LARGE SCALE GENOMIC DNA]</scope>
    <source>
        <strain evidence="8">Soil9</strain>
    </source>
</reference>
<dbReference type="PANTHER" id="PTHR33217">
    <property type="entry name" value="TRANSPOSASE FOR INSERTION SEQUENCE ELEMENT IS1081"/>
    <property type="match status" value="1"/>
</dbReference>
<gene>
    <name evidence="8" type="ORF">SOIL9_79820</name>
</gene>
<feature type="region of interest" description="Disordered" evidence="7">
    <location>
        <begin position="52"/>
        <end position="112"/>
    </location>
</feature>
<feature type="compositionally biased region" description="Low complexity" evidence="7">
    <location>
        <begin position="56"/>
        <end position="72"/>
    </location>
</feature>
<dbReference type="GO" id="GO:0004803">
    <property type="term" value="F:transposase activity"/>
    <property type="evidence" value="ECO:0007669"/>
    <property type="project" value="UniProtKB-UniRule"/>
</dbReference>
<keyword evidence="5 6" id="KW-0233">DNA recombination</keyword>
<dbReference type="AlphaFoldDB" id="A0A6P2DKN6"/>
<dbReference type="PANTHER" id="PTHR33217:SF8">
    <property type="entry name" value="MUTATOR FAMILY TRANSPOSASE"/>
    <property type="match status" value="1"/>
</dbReference>
<organism evidence="8 9">
    <name type="scientific">Gemmata massiliana</name>
    <dbReference type="NCBI Taxonomy" id="1210884"/>
    <lineage>
        <taxon>Bacteria</taxon>
        <taxon>Pseudomonadati</taxon>
        <taxon>Planctomycetota</taxon>
        <taxon>Planctomycetia</taxon>
        <taxon>Gemmatales</taxon>
        <taxon>Gemmataceae</taxon>
        <taxon>Gemmata</taxon>
    </lineage>
</organism>
<keyword evidence="6" id="KW-0814">Transposable element</keyword>
<keyword evidence="9" id="KW-1185">Reference proteome</keyword>
<comment type="function">
    <text evidence="1 6">Required for the transposition of the insertion element.</text>
</comment>
<evidence type="ECO:0000256" key="7">
    <source>
        <dbReference type="SAM" id="MobiDB-lite"/>
    </source>
</evidence>
<dbReference type="InterPro" id="IPR001207">
    <property type="entry name" value="Transposase_mutator"/>
</dbReference>
<accession>A0A6P2DKN6</accession>
<dbReference type="Gene3D" id="3.30.420.10">
    <property type="entry name" value="Ribonuclease H-like superfamily/Ribonuclease H"/>
    <property type="match status" value="1"/>
</dbReference>
<dbReference type="GO" id="GO:0006313">
    <property type="term" value="P:DNA transposition"/>
    <property type="evidence" value="ECO:0007669"/>
    <property type="project" value="UniProtKB-UniRule"/>
</dbReference>
<evidence type="ECO:0000313" key="9">
    <source>
        <dbReference type="Proteomes" id="UP000464178"/>
    </source>
</evidence>
<keyword evidence="3 6" id="KW-0815">Transposition</keyword>
<dbReference type="KEGG" id="gms:SOIL9_79820"/>
<evidence type="ECO:0000256" key="3">
    <source>
        <dbReference type="ARBA" id="ARBA00022578"/>
    </source>
</evidence>
<evidence type="ECO:0000256" key="6">
    <source>
        <dbReference type="RuleBase" id="RU365089"/>
    </source>
</evidence>
<comment type="similarity">
    <text evidence="2 6">Belongs to the transposase mutator family.</text>
</comment>
<evidence type="ECO:0000256" key="5">
    <source>
        <dbReference type="ARBA" id="ARBA00023172"/>
    </source>
</evidence>
<dbReference type="GO" id="GO:0003677">
    <property type="term" value="F:DNA binding"/>
    <property type="evidence" value="ECO:0007669"/>
    <property type="project" value="UniProtKB-UniRule"/>
</dbReference>
<evidence type="ECO:0000256" key="2">
    <source>
        <dbReference type="ARBA" id="ARBA00010961"/>
    </source>
</evidence>